<dbReference type="AlphaFoldDB" id="A0A1F6CQM6"/>
<feature type="transmembrane region" description="Helical" evidence="1">
    <location>
        <begin position="44"/>
        <end position="61"/>
    </location>
</feature>
<feature type="transmembrane region" description="Helical" evidence="1">
    <location>
        <begin position="20"/>
        <end position="37"/>
    </location>
</feature>
<gene>
    <name evidence="2" type="ORF">A2704_04610</name>
</gene>
<comment type="caution">
    <text evidence="2">The sequence shown here is derived from an EMBL/GenBank/DDBJ whole genome shotgun (WGS) entry which is preliminary data.</text>
</comment>
<proteinExistence type="predicted"/>
<sequence length="136" mass="15138">MAVEESKTLENEVLPTPREFGRAGAIIGFILGGLLLLRQSPTAPYVFLGGAVLYFLGRWLPTVLAPISGGWTRAARVIGELISQLILILFYICVLTPVALVARIWGKRFLDVAVDKSTASYWRHRVISSSEYERQF</sequence>
<keyword evidence="1" id="KW-0472">Membrane</keyword>
<protein>
    <recommendedName>
        <fullName evidence="4">SxtJ</fullName>
    </recommendedName>
</protein>
<accession>A0A1F6CQM6</accession>
<keyword evidence="1" id="KW-1133">Transmembrane helix</keyword>
<evidence type="ECO:0000313" key="2">
    <source>
        <dbReference type="EMBL" id="OGG51453.1"/>
    </source>
</evidence>
<dbReference type="Proteomes" id="UP000176445">
    <property type="component" value="Unassembled WGS sequence"/>
</dbReference>
<evidence type="ECO:0008006" key="4">
    <source>
        <dbReference type="Google" id="ProtNLM"/>
    </source>
</evidence>
<dbReference type="EMBL" id="MFKW01000028">
    <property type="protein sequence ID" value="OGG51453.1"/>
    <property type="molecule type" value="Genomic_DNA"/>
</dbReference>
<feature type="transmembrane region" description="Helical" evidence="1">
    <location>
        <begin position="81"/>
        <end position="102"/>
    </location>
</feature>
<keyword evidence="1" id="KW-0812">Transmembrane</keyword>
<evidence type="ECO:0000313" key="3">
    <source>
        <dbReference type="Proteomes" id="UP000176445"/>
    </source>
</evidence>
<reference evidence="2 3" key="1">
    <citation type="journal article" date="2016" name="Nat. Commun.">
        <title>Thousands of microbial genomes shed light on interconnected biogeochemical processes in an aquifer system.</title>
        <authorList>
            <person name="Anantharaman K."/>
            <person name="Brown C.T."/>
            <person name="Hug L.A."/>
            <person name="Sharon I."/>
            <person name="Castelle C.J."/>
            <person name="Probst A.J."/>
            <person name="Thomas B.C."/>
            <person name="Singh A."/>
            <person name="Wilkins M.J."/>
            <person name="Karaoz U."/>
            <person name="Brodie E.L."/>
            <person name="Williams K.H."/>
            <person name="Hubbard S.S."/>
            <person name="Banfield J.F."/>
        </authorList>
    </citation>
    <scope>NUCLEOTIDE SEQUENCE [LARGE SCALE GENOMIC DNA]</scope>
</reference>
<organism evidence="2 3">
    <name type="scientific">Candidatus Kaiserbacteria bacterium RIFCSPHIGHO2_01_FULL_54_36b</name>
    <dbReference type="NCBI Taxonomy" id="1798483"/>
    <lineage>
        <taxon>Bacteria</taxon>
        <taxon>Candidatus Kaiseribacteriota</taxon>
    </lineage>
</organism>
<name>A0A1F6CQM6_9BACT</name>
<evidence type="ECO:0000256" key="1">
    <source>
        <dbReference type="SAM" id="Phobius"/>
    </source>
</evidence>